<evidence type="ECO:0000256" key="1">
    <source>
        <dbReference type="ARBA" id="ARBA00022723"/>
    </source>
</evidence>
<feature type="domain" description="MYND-type" evidence="5">
    <location>
        <begin position="282"/>
        <end position="329"/>
    </location>
</feature>
<organism evidence="6 7">
    <name type="scientific">Hypsizygus marmoreus</name>
    <name type="common">White beech mushroom</name>
    <name type="synonym">Agaricus marmoreus</name>
    <dbReference type="NCBI Taxonomy" id="39966"/>
    <lineage>
        <taxon>Eukaryota</taxon>
        <taxon>Fungi</taxon>
        <taxon>Dikarya</taxon>
        <taxon>Basidiomycota</taxon>
        <taxon>Agaricomycotina</taxon>
        <taxon>Agaricomycetes</taxon>
        <taxon>Agaricomycetidae</taxon>
        <taxon>Agaricales</taxon>
        <taxon>Tricholomatineae</taxon>
        <taxon>Lyophyllaceae</taxon>
        <taxon>Hypsizygus</taxon>
    </lineage>
</organism>
<evidence type="ECO:0000256" key="2">
    <source>
        <dbReference type="ARBA" id="ARBA00022771"/>
    </source>
</evidence>
<comment type="caution">
    <text evidence="6">The sequence shown here is derived from an EMBL/GenBank/DDBJ whole genome shotgun (WGS) entry which is preliminary data.</text>
</comment>
<keyword evidence="3" id="KW-0862">Zinc</keyword>
<dbReference type="InParanoid" id="A0A369J4S9"/>
<name>A0A369J4S9_HYPMA</name>
<evidence type="ECO:0000256" key="4">
    <source>
        <dbReference type="PROSITE-ProRule" id="PRU00134"/>
    </source>
</evidence>
<dbReference type="Proteomes" id="UP000076154">
    <property type="component" value="Unassembled WGS sequence"/>
</dbReference>
<dbReference type="AlphaFoldDB" id="A0A369J4S9"/>
<protein>
    <recommendedName>
        <fullName evidence="5">MYND-type domain-containing protein</fullName>
    </recommendedName>
</protein>
<dbReference type="PROSITE" id="PS50865">
    <property type="entry name" value="ZF_MYND_2"/>
    <property type="match status" value="1"/>
</dbReference>
<reference evidence="6" key="1">
    <citation type="submission" date="2018-04" db="EMBL/GenBank/DDBJ databases">
        <title>Whole genome sequencing of Hypsizygus marmoreus.</title>
        <authorList>
            <person name="Choi I.-G."/>
            <person name="Min B."/>
            <person name="Kim J.-G."/>
            <person name="Kim S."/>
            <person name="Oh Y.-L."/>
            <person name="Kong W.-S."/>
            <person name="Park H."/>
            <person name="Jeong J."/>
            <person name="Song E.-S."/>
        </authorList>
    </citation>
    <scope>NUCLEOTIDE SEQUENCE [LARGE SCALE GENOMIC DNA]</scope>
    <source>
        <strain evidence="6">51987-8</strain>
    </source>
</reference>
<dbReference type="InterPro" id="IPR002893">
    <property type="entry name" value="Znf_MYND"/>
</dbReference>
<evidence type="ECO:0000256" key="3">
    <source>
        <dbReference type="ARBA" id="ARBA00022833"/>
    </source>
</evidence>
<keyword evidence="2 4" id="KW-0863">Zinc-finger</keyword>
<gene>
    <name evidence="6" type="ORF">Hypma_004013</name>
</gene>
<dbReference type="EMBL" id="LUEZ02000146">
    <property type="protein sequence ID" value="RDB15627.1"/>
    <property type="molecule type" value="Genomic_DNA"/>
</dbReference>
<accession>A0A369J4S9</accession>
<dbReference type="SUPFAM" id="SSF144232">
    <property type="entry name" value="HIT/MYND zinc finger-like"/>
    <property type="match status" value="1"/>
</dbReference>
<keyword evidence="7" id="KW-1185">Reference proteome</keyword>
<sequence>MAPSPLAKLNPGYWEGSKVPIPDCQIDTAAWVEATDKLTKRRFDPTLPLLGDLHRDQPDSSYDSFINHDVLQEMVDARRVACLRQHSLSRLAVDLFTDRDFEAKWVALGKAGREKHIFAAYRALEANGGPVIMESFYPGKVNCPELIYENLTKNEGRGYIDLLKLYLLDDINVAPTQPFIPPNEMFDKLIGWKEDDKCKNRKAYLGMRRLMRGYHIASFLGIVITSYEGRPIEFVKFTHEHHKTKETLAGVKPIMDQIMGPAAANKWKKEETQKRKEMKLFCSACLKPEEKSEMGKMSACRPCKAIGREVRYCNKECQRNAWKTHKAECGKLLDLEQAFKPVTPFIGRKPRPVRPDIPPVRPGHRRSPHLLRLIQYLNETPLKDYIMVLEGVDELEGVSLDTIQGAALFTIMRNRLMAGWTQDGAMLYVYRVLQRSAAGDVGLRAQLAREYGETWERVWRVEKAGGKHKQVDPVGREEVEKAVMWLKDNGRFKVELRGFVPGVGETQKSAIVVGPKQDVTVVADFPASLMPTAPITIARANISDVSKKTVGPNYDIPKNKNHARNKHIDKQLELLRANPLTDYIIWHPLSKPPYAITFLDPVEACLFIGYRQRLFEYGAHDRGGGGHELDALVFLLMALEPLVRSSGVARNVLYDQLALEYSRECVDEALGSIVWGETREEDEYRRGDGRVFGKKTFPAKHGQVDGIPQGMLAVGRFGPLKPKVK</sequence>
<evidence type="ECO:0000259" key="5">
    <source>
        <dbReference type="PROSITE" id="PS50865"/>
    </source>
</evidence>
<keyword evidence="1" id="KW-0479">Metal-binding</keyword>
<dbReference type="OrthoDB" id="2975457at2759"/>
<dbReference type="Gene3D" id="6.10.140.2220">
    <property type="match status" value="1"/>
</dbReference>
<evidence type="ECO:0000313" key="7">
    <source>
        <dbReference type="Proteomes" id="UP000076154"/>
    </source>
</evidence>
<evidence type="ECO:0000313" key="6">
    <source>
        <dbReference type="EMBL" id="RDB15627.1"/>
    </source>
</evidence>
<dbReference type="Pfam" id="PF01753">
    <property type="entry name" value="zf-MYND"/>
    <property type="match status" value="1"/>
</dbReference>
<dbReference type="GO" id="GO:0008270">
    <property type="term" value="F:zinc ion binding"/>
    <property type="evidence" value="ECO:0007669"/>
    <property type="project" value="UniProtKB-KW"/>
</dbReference>
<proteinExistence type="predicted"/>